<name>A0ABS3KN24_9PROT</name>
<dbReference type="InterPro" id="IPR011765">
    <property type="entry name" value="Pept_M16_N"/>
</dbReference>
<evidence type="ECO:0000256" key="1">
    <source>
        <dbReference type="ARBA" id="ARBA00001947"/>
    </source>
</evidence>
<dbReference type="PROSITE" id="PS00143">
    <property type="entry name" value="INSULINASE"/>
    <property type="match status" value="1"/>
</dbReference>
<dbReference type="EMBL" id="JACTNG010000003">
    <property type="protein sequence ID" value="MBO1078853.1"/>
    <property type="molecule type" value="Genomic_DNA"/>
</dbReference>
<dbReference type="InterPro" id="IPR007863">
    <property type="entry name" value="Peptidase_M16_C"/>
</dbReference>
<evidence type="ECO:0000313" key="12">
    <source>
        <dbReference type="EMBL" id="MBO1078853.1"/>
    </source>
</evidence>
<evidence type="ECO:0000256" key="7">
    <source>
        <dbReference type="ARBA" id="ARBA00023049"/>
    </source>
</evidence>
<sequence length="477" mass="50348">MPPITRRAALAAAAALPALGATLLTPGEAAAQPAPFQPPADEAPLFNAALWYLPNGLAVAHVENRRAPVVAHYVFYGAGAGDDPAGKSGLAHFLEHMMFKGSARVPSGQFSRRVAQEGGQDNAFTSRDVTAYHQHVEASRLPLVAMMEADRMAGPLFPPAELDAERQVVLEERRQRTESTPRGRFREQYDATFWGRQHWRGRPLIGWAEDIAGLTRDDMTGFFSRCYSPANATLVVVGAVTRAEFAKVAEQEYGGVPARGAAFTAPARGRAPAPSTPLESRLVRNDPQVQEAAFLRGWVAPTLVTAAPAFNGADARHAFPLEVLAHVLGGGQGSRLHNALVRTGLAVTAGAGYDSDAVGIGTFEVQVTPARATPPPRLEAALDAAIATLLDQGVTEEEVARSTRQLTAGAVLALDGIGATPRILGTTLAAGLPLDVAEYWPARIRAVTRGQVEAAARAVLSRPAMTGWLLPEGVGGA</sequence>
<evidence type="ECO:0000313" key="13">
    <source>
        <dbReference type="Proteomes" id="UP001518989"/>
    </source>
</evidence>
<gene>
    <name evidence="12" type="ORF">IAI61_07415</name>
</gene>
<dbReference type="SUPFAM" id="SSF63411">
    <property type="entry name" value="LuxS/MPP-like metallohydrolase"/>
    <property type="match status" value="2"/>
</dbReference>
<dbReference type="InterPro" id="IPR011249">
    <property type="entry name" value="Metalloenz_LuxS/M16"/>
</dbReference>
<dbReference type="Proteomes" id="UP001518989">
    <property type="component" value="Unassembled WGS sequence"/>
</dbReference>
<evidence type="ECO:0000256" key="6">
    <source>
        <dbReference type="ARBA" id="ARBA00022833"/>
    </source>
</evidence>
<evidence type="ECO:0000259" key="10">
    <source>
        <dbReference type="Pfam" id="PF00675"/>
    </source>
</evidence>
<keyword evidence="3" id="KW-0645">Protease</keyword>
<comment type="cofactor">
    <cofactor evidence="1">
        <name>Zn(2+)</name>
        <dbReference type="ChEBI" id="CHEBI:29105"/>
    </cofactor>
</comment>
<evidence type="ECO:0000256" key="8">
    <source>
        <dbReference type="RuleBase" id="RU004447"/>
    </source>
</evidence>
<feature type="domain" description="Peptidase M16 C-terminal" evidence="11">
    <location>
        <begin position="214"/>
        <end position="406"/>
    </location>
</feature>
<dbReference type="PROSITE" id="PS51318">
    <property type="entry name" value="TAT"/>
    <property type="match status" value="1"/>
</dbReference>
<proteinExistence type="inferred from homology"/>
<keyword evidence="9" id="KW-0732">Signal</keyword>
<dbReference type="RefSeq" id="WP_207416285.1">
    <property type="nucleotide sequence ID" value="NZ_CP061177.1"/>
</dbReference>
<evidence type="ECO:0000259" key="11">
    <source>
        <dbReference type="Pfam" id="PF05193"/>
    </source>
</evidence>
<dbReference type="Gene3D" id="3.30.830.10">
    <property type="entry name" value="Metalloenzyme, LuxS/M16 peptidase-like"/>
    <property type="match status" value="2"/>
</dbReference>
<comment type="caution">
    <text evidence="12">The sequence shown here is derived from an EMBL/GenBank/DDBJ whole genome shotgun (WGS) entry which is preliminary data.</text>
</comment>
<reference evidence="12 13" key="1">
    <citation type="submission" date="2020-09" db="EMBL/GenBank/DDBJ databases">
        <title>Roseomonas.</title>
        <authorList>
            <person name="Zhu W."/>
        </authorList>
    </citation>
    <scope>NUCLEOTIDE SEQUENCE [LARGE SCALE GENOMIC DNA]</scope>
    <source>
        <strain evidence="12 13">573</strain>
    </source>
</reference>
<accession>A0ABS3KN24</accession>
<feature type="signal peptide" evidence="9">
    <location>
        <begin position="1"/>
        <end position="20"/>
    </location>
</feature>
<dbReference type="Pfam" id="PF00675">
    <property type="entry name" value="Peptidase_M16"/>
    <property type="match status" value="1"/>
</dbReference>
<dbReference type="InterPro" id="IPR006311">
    <property type="entry name" value="TAT_signal"/>
</dbReference>
<keyword evidence="7" id="KW-0482">Metalloprotease</keyword>
<dbReference type="InterPro" id="IPR001431">
    <property type="entry name" value="Pept_M16_Zn_BS"/>
</dbReference>
<dbReference type="Pfam" id="PF05193">
    <property type="entry name" value="Peptidase_M16_C"/>
    <property type="match status" value="1"/>
</dbReference>
<evidence type="ECO:0000256" key="4">
    <source>
        <dbReference type="ARBA" id="ARBA00022723"/>
    </source>
</evidence>
<dbReference type="InterPro" id="IPR050626">
    <property type="entry name" value="Peptidase_M16"/>
</dbReference>
<dbReference type="PANTHER" id="PTHR43690">
    <property type="entry name" value="NARDILYSIN"/>
    <property type="match status" value="1"/>
</dbReference>
<keyword evidence="6" id="KW-0862">Zinc</keyword>
<feature type="chain" id="PRO_5047172186" evidence="9">
    <location>
        <begin position="21"/>
        <end position="477"/>
    </location>
</feature>
<keyword evidence="13" id="KW-1185">Reference proteome</keyword>
<evidence type="ECO:0000256" key="5">
    <source>
        <dbReference type="ARBA" id="ARBA00022801"/>
    </source>
</evidence>
<keyword evidence="5" id="KW-0378">Hydrolase</keyword>
<organism evidence="12 13">
    <name type="scientific">Roseomonas haemaphysalidis</name>
    <dbReference type="NCBI Taxonomy" id="2768162"/>
    <lineage>
        <taxon>Bacteria</taxon>
        <taxon>Pseudomonadati</taxon>
        <taxon>Pseudomonadota</taxon>
        <taxon>Alphaproteobacteria</taxon>
        <taxon>Acetobacterales</taxon>
        <taxon>Roseomonadaceae</taxon>
        <taxon>Roseomonas</taxon>
    </lineage>
</organism>
<keyword evidence="4" id="KW-0479">Metal-binding</keyword>
<evidence type="ECO:0000256" key="9">
    <source>
        <dbReference type="SAM" id="SignalP"/>
    </source>
</evidence>
<dbReference type="PANTHER" id="PTHR43690:SF17">
    <property type="entry name" value="PROTEIN YHJJ"/>
    <property type="match status" value="1"/>
</dbReference>
<protein>
    <submittedName>
        <fullName evidence="12">Insulinase family protein</fullName>
    </submittedName>
</protein>
<feature type="domain" description="Peptidase M16 N-terminal" evidence="10">
    <location>
        <begin position="59"/>
        <end position="195"/>
    </location>
</feature>
<evidence type="ECO:0000256" key="3">
    <source>
        <dbReference type="ARBA" id="ARBA00022670"/>
    </source>
</evidence>
<evidence type="ECO:0000256" key="2">
    <source>
        <dbReference type="ARBA" id="ARBA00007261"/>
    </source>
</evidence>
<comment type="similarity">
    <text evidence="2 8">Belongs to the peptidase M16 family.</text>
</comment>